<dbReference type="KEGG" id="mmr:Mmar10_0546"/>
<dbReference type="EMBL" id="CP000449">
    <property type="protein sequence ID" value="ABI64839.1"/>
    <property type="molecule type" value="Genomic_DNA"/>
</dbReference>
<sequence length="74" mass="8332" precursor="true">MTSRISFRWPLTGWSDHARVLALVCWAMAVLMTGVMGWSAWRAVDTATDNVDRVVARHEAGVVSKGRDLYIARR</sequence>
<name>Q0AS98_MARMM</name>
<dbReference type="OrthoDB" id="9900668at2"/>
<gene>
    <name evidence="2" type="ordered locus">Mmar10_0546</name>
</gene>
<evidence type="ECO:0000313" key="3">
    <source>
        <dbReference type="Proteomes" id="UP000001964"/>
    </source>
</evidence>
<proteinExistence type="predicted"/>
<dbReference type="STRING" id="394221.Mmar10_0546"/>
<keyword evidence="1" id="KW-1133">Transmembrane helix</keyword>
<feature type="transmembrane region" description="Helical" evidence="1">
    <location>
        <begin position="20"/>
        <end position="41"/>
    </location>
</feature>
<keyword evidence="3" id="KW-1185">Reference proteome</keyword>
<dbReference type="AlphaFoldDB" id="Q0AS98"/>
<evidence type="ECO:0000313" key="2">
    <source>
        <dbReference type="EMBL" id="ABI64839.1"/>
    </source>
</evidence>
<accession>Q0AS98</accession>
<protein>
    <submittedName>
        <fullName evidence="2">Uncharacterized protein</fullName>
    </submittedName>
</protein>
<dbReference type="RefSeq" id="WP_011642486.1">
    <property type="nucleotide sequence ID" value="NC_008347.1"/>
</dbReference>
<keyword evidence="1" id="KW-0472">Membrane</keyword>
<dbReference type="Proteomes" id="UP000001964">
    <property type="component" value="Chromosome"/>
</dbReference>
<dbReference type="HOGENOM" id="CLU_2683520_0_0_5"/>
<organism evidence="2 3">
    <name type="scientific">Maricaulis maris (strain MCS10)</name>
    <name type="common">Caulobacter maris</name>
    <dbReference type="NCBI Taxonomy" id="394221"/>
    <lineage>
        <taxon>Bacteria</taxon>
        <taxon>Pseudomonadati</taxon>
        <taxon>Pseudomonadota</taxon>
        <taxon>Alphaproteobacteria</taxon>
        <taxon>Maricaulales</taxon>
        <taxon>Maricaulaceae</taxon>
        <taxon>Maricaulis</taxon>
    </lineage>
</organism>
<evidence type="ECO:0000256" key="1">
    <source>
        <dbReference type="SAM" id="Phobius"/>
    </source>
</evidence>
<reference evidence="2 3" key="1">
    <citation type="submission" date="2006-08" db="EMBL/GenBank/DDBJ databases">
        <title>Complete sequence of Maricaulis maris MCS10.</title>
        <authorList>
            <consortium name="US DOE Joint Genome Institute"/>
            <person name="Copeland A."/>
            <person name="Lucas S."/>
            <person name="Lapidus A."/>
            <person name="Barry K."/>
            <person name="Detter J.C."/>
            <person name="Glavina del Rio T."/>
            <person name="Hammon N."/>
            <person name="Israni S."/>
            <person name="Dalin E."/>
            <person name="Tice H."/>
            <person name="Pitluck S."/>
            <person name="Saunders E."/>
            <person name="Brettin T."/>
            <person name="Bruce D."/>
            <person name="Han C."/>
            <person name="Tapia R."/>
            <person name="Gilna P."/>
            <person name="Schmutz J."/>
            <person name="Larimer F."/>
            <person name="Land M."/>
            <person name="Hauser L."/>
            <person name="Kyrpides N."/>
            <person name="Mikhailova N."/>
            <person name="Viollier P."/>
            <person name="Stephens C."/>
            <person name="Richardson P."/>
        </authorList>
    </citation>
    <scope>NUCLEOTIDE SEQUENCE [LARGE SCALE GENOMIC DNA]</scope>
    <source>
        <strain evidence="2 3">MCS10</strain>
    </source>
</reference>
<keyword evidence="1" id="KW-0812">Transmembrane</keyword>